<sequence length="621" mass="71515">MTDSNQDYHSPPYGEDDSIDEDEEDLIIEQFLASEEILSEADIYMENDKEVEFLLEQCQYIQPSLNKPLENEEFGNMSSQLDPSNLGASFGTAAAATDSANANKAYSRRIINSSDYYEAYQQLQANSKAMEVWNPPLELPPPIDENHTALILNSKDDSRKEVLFEALFNHIPSNEIMHQFVKYIGAEQVLQDLFSVIAINSLNDPSLLPKLVEQINSLEKKRNTQDSLISQDLEKLILGYNRRGGTSIIRGRRREEYQQMMDEAAPSLEGLVGEELMKRRNEIFQKIKNEVSISERTRRTFMTGVKNYLAYCIDNNVQPFIATENPKYKGIVNEIAFNSWALFLTEPINGKIYKFNTVLGYARGLRRWCDRNGYQNCLLPKTTESLDLAKAVSNIVNTEEIRAAIIIPYEIFRMVLSLPPTETGLRLRARLLIQYLTGSRPFSIDCVKIKNLTIRHVINPTKNTIESFSLDIFYEHDKTTEECYRTQRLYSFPVLRYCPILMLLEYLALRGIFKSGNLESCLKNCDFSIKEECLEMHLFSSIGNGFVPHNLSQFAKEITNSRLFVGIQQHIVPYSMRRSGATWAAVQIMIQHQSLKVDEFELIIRWYGWKLTPGNNVYRRY</sequence>
<name>D2W605_NAEGR</name>
<protein>
    <submittedName>
        <fullName evidence="2">Predicted protein</fullName>
    </submittedName>
</protein>
<dbReference type="RefSeq" id="XP_002668243.1">
    <property type="nucleotide sequence ID" value="XM_002668197.1"/>
</dbReference>
<accession>D2W605</accession>
<dbReference type="KEGG" id="ngr:NAEGRDRAFT_76848"/>
<dbReference type="VEuPathDB" id="AmoebaDB:NAEGRDRAFT_76848"/>
<dbReference type="Proteomes" id="UP000006671">
    <property type="component" value="Unassembled WGS sequence"/>
</dbReference>
<dbReference type="AlphaFoldDB" id="D2W605"/>
<gene>
    <name evidence="2" type="ORF">NAEGRDRAFT_76848</name>
</gene>
<feature type="region of interest" description="Disordered" evidence="1">
    <location>
        <begin position="1"/>
        <end position="20"/>
    </location>
</feature>
<dbReference type="InParanoid" id="D2W605"/>
<proteinExistence type="predicted"/>
<dbReference type="EMBL" id="GG739185">
    <property type="protein sequence ID" value="EFC35499.1"/>
    <property type="molecule type" value="Genomic_DNA"/>
</dbReference>
<reference evidence="2 3" key="1">
    <citation type="journal article" date="2010" name="Cell">
        <title>The genome of Naegleria gruberi illuminates early eukaryotic versatility.</title>
        <authorList>
            <person name="Fritz-Laylin L.K."/>
            <person name="Prochnik S.E."/>
            <person name="Ginger M.L."/>
            <person name="Dacks J.B."/>
            <person name="Carpenter M.L."/>
            <person name="Field M.C."/>
            <person name="Kuo A."/>
            <person name="Paredez A."/>
            <person name="Chapman J."/>
            <person name="Pham J."/>
            <person name="Shu S."/>
            <person name="Neupane R."/>
            <person name="Cipriano M."/>
            <person name="Mancuso J."/>
            <person name="Tu H."/>
            <person name="Salamov A."/>
            <person name="Lindquist E."/>
            <person name="Shapiro H."/>
            <person name="Lucas S."/>
            <person name="Grigoriev I.V."/>
            <person name="Cande W.Z."/>
            <person name="Fulton C."/>
            <person name="Rokhsar D.S."/>
            <person name="Dawson S.C."/>
        </authorList>
    </citation>
    <scope>NUCLEOTIDE SEQUENCE [LARGE SCALE GENOMIC DNA]</scope>
    <source>
        <strain evidence="2 3">NEG-M</strain>
    </source>
</reference>
<keyword evidence="3" id="KW-1185">Reference proteome</keyword>
<evidence type="ECO:0000256" key="1">
    <source>
        <dbReference type="SAM" id="MobiDB-lite"/>
    </source>
</evidence>
<evidence type="ECO:0000313" key="2">
    <source>
        <dbReference type="EMBL" id="EFC35499.1"/>
    </source>
</evidence>
<evidence type="ECO:0000313" key="3">
    <source>
        <dbReference type="Proteomes" id="UP000006671"/>
    </source>
</evidence>
<dbReference type="GeneID" id="8856413"/>
<feature type="non-terminal residue" evidence="2">
    <location>
        <position position="621"/>
    </location>
</feature>
<organism evidence="3">
    <name type="scientific">Naegleria gruberi</name>
    <name type="common">Amoeba</name>
    <dbReference type="NCBI Taxonomy" id="5762"/>
    <lineage>
        <taxon>Eukaryota</taxon>
        <taxon>Discoba</taxon>
        <taxon>Heterolobosea</taxon>
        <taxon>Tetramitia</taxon>
        <taxon>Eutetramitia</taxon>
        <taxon>Vahlkampfiidae</taxon>
        <taxon>Naegleria</taxon>
    </lineage>
</organism>